<dbReference type="AlphaFoldDB" id="A0A4U0TRR3"/>
<accession>A0A4U0TRR3</accession>
<gene>
    <name evidence="2" type="ORF">B0A50_06600</name>
</gene>
<dbReference type="EMBL" id="NAJL01000040">
    <property type="protein sequence ID" value="TKA24871.1"/>
    <property type="molecule type" value="Genomic_DNA"/>
</dbReference>
<evidence type="ECO:0000313" key="3">
    <source>
        <dbReference type="Proteomes" id="UP000308549"/>
    </source>
</evidence>
<keyword evidence="3" id="KW-1185">Reference proteome</keyword>
<dbReference type="Proteomes" id="UP000308549">
    <property type="component" value="Unassembled WGS sequence"/>
</dbReference>
<evidence type="ECO:0000313" key="2">
    <source>
        <dbReference type="EMBL" id="TKA24871.1"/>
    </source>
</evidence>
<sequence length="360" mass="38297">MLVHSDLPDHHDEAPQDPPPSYEDASTAHSGSTSRAASIATSDITTTTSSYADPLTPGSSTQGSLLGELITRLTASQAPPSPPPPPPPQYNTPPPIGDHKLQTDLPSAPNQPTLHEIQRENPRRTLSTRSQPLLGTFPLFESLSLRTHSGLLTATVPTHSSPSISDQKRPPLQPPAQLIAHSHCGALTLDMLPPPQTHATAPPRDHNIVVSTHASKIRASLLLGRNTVVKSHCGTLNLLLKPIPLPGAGTANLMTQTHSSRQDIQVYSNTGGTFSLNSVHHTHAGSLVLRYPADWEGSIEGDVAGGKVEIRGCEGEVDVFERTPRRVRAVKGRGGVRGGGGNTLKFHSRSGKVEIYFGEV</sequence>
<dbReference type="OrthoDB" id="3539644at2759"/>
<feature type="compositionally biased region" description="Basic and acidic residues" evidence="1">
    <location>
        <begin position="1"/>
        <end position="14"/>
    </location>
</feature>
<proteinExistence type="predicted"/>
<comment type="caution">
    <text evidence="2">The sequence shown here is derived from an EMBL/GenBank/DDBJ whole genome shotgun (WGS) entry which is preliminary data.</text>
</comment>
<feature type="compositionally biased region" description="Pro residues" evidence="1">
    <location>
        <begin position="79"/>
        <end position="96"/>
    </location>
</feature>
<feature type="region of interest" description="Disordered" evidence="1">
    <location>
        <begin position="1"/>
        <end position="130"/>
    </location>
</feature>
<organism evidence="2 3">
    <name type="scientific">Salinomyces thailandicus</name>
    <dbReference type="NCBI Taxonomy" id="706561"/>
    <lineage>
        <taxon>Eukaryota</taxon>
        <taxon>Fungi</taxon>
        <taxon>Dikarya</taxon>
        <taxon>Ascomycota</taxon>
        <taxon>Pezizomycotina</taxon>
        <taxon>Dothideomycetes</taxon>
        <taxon>Dothideomycetidae</taxon>
        <taxon>Mycosphaerellales</taxon>
        <taxon>Teratosphaeriaceae</taxon>
        <taxon>Salinomyces</taxon>
    </lineage>
</organism>
<feature type="compositionally biased region" description="Polar residues" evidence="1">
    <location>
        <begin position="104"/>
        <end position="113"/>
    </location>
</feature>
<name>A0A4U0TRR3_9PEZI</name>
<feature type="compositionally biased region" description="Low complexity" evidence="1">
    <location>
        <begin position="32"/>
        <end position="50"/>
    </location>
</feature>
<reference evidence="2 3" key="1">
    <citation type="submission" date="2017-03" db="EMBL/GenBank/DDBJ databases">
        <title>Genomes of endolithic fungi from Antarctica.</title>
        <authorList>
            <person name="Coleine C."/>
            <person name="Masonjones S."/>
            <person name="Stajich J.E."/>
        </authorList>
    </citation>
    <scope>NUCLEOTIDE SEQUENCE [LARGE SCALE GENOMIC DNA]</scope>
    <source>
        <strain evidence="2 3">CCFEE 6315</strain>
    </source>
</reference>
<protein>
    <submittedName>
        <fullName evidence="2">Uncharacterized protein</fullName>
    </submittedName>
</protein>
<evidence type="ECO:0000256" key="1">
    <source>
        <dbReference type="SAM" id="MobiDB-lite"/>
    </source>
</evidence>